<dbReference type="VEuPathDB" id="FungiDB:F4678DRAFT_455850"/>
<comment type="caution">
    <text evidence="3">The sequence shown here is derived from an EMBL/GenBank/DDBJ whole genome shotgun (WGS) entry which is preliminary data.</text>
</comment>
<keyword evidence="2" id="KW-1133">Transmembrane helix</keyword>
<feature type="compositionally biased region" description="Polar residues" evidence="1">
    <location>
        <begin position="901"/>
        <end position="921"/>
    </location>
</feature>
<evidence type="ECO:0000256" key="2">
    <source>
        <dbReference type="SAM" id="Phobius"/>
    </source>
</evidence>
<feature type="transmembrane region" description="Helical" evidence="2">
    <location>
        <begin position="105"/>
        <end position="127"/>
    </location>
</feature>
<accession>A0A9W8NLE4</accession>
<feature type="region of interest" description="Disordered" evidence="1">
    <location>
        <begin position="355"/>
        <end position="379"/>
    </location>
</feature>
<feature type="compositionally biased region" description="Polar residues" evidence="1">
    <location>
        <begin position="364"/>
        <end position="379"/>
    </location>
</feature>
<feature type="compositionally biased region" description="Low complexity" evidence="1">
    <location>
        <begin position="661"/>
        <end position="680"/>
    </location>
</feature>
<dbReference type="EMBL" id="JANPWZ010000188">
    <property type="protein sequence ID" value="KAJ3578637.1"/>
    <property type="molecule type" value="Genomic_DNA"/>
</dbReference>
<dbReference type="AlphaFoldDB" id="A0A9W8NLE4"/>
<keyword evidence="2" id="KW-0472">Membrane</keyword>
<feature type="region of interest" description="Disordered" evidence="1">
    <location>
        <begin position="224"/>
        <end position="249"/>
    </location>
</feature>
<feature type="transmembrane region" description="Helical" evidence="2">
    <location>
        <begin position="62"/>
        <end position="85"/>
    </location>
</feature>
<feature type="compositionally biased region" description="Basic and acidic residues" evidence="1">
    <location>
        <begin position="956"/>
        <end position="970"/>
    </location>
</feature>
<feature type="compositionally biased region" description="Acidic residues" evidence="1">
    <location>
        <begin position="940"/>
        <end position="955"/>
    </location>
</feature>
<organism evidence="3 4">
    <name type="scientific">Xylaria arbuscula</name>
    <dbReference type="NCBI Taxonomy" id="114810"/>
    <lineage>
        <taxon>Eukaryota</taxon>
        <taxon>Fungi</taxon>
        <taxon>Dikarya</taxon>
        <taxon>Ascomycota</taxon>
        <taxon>Pezizomycotina</taxon>
        <taxon>Sordariomycetes</taxon>
        <taxon>Xylariomycetidae</taxon>
        <taxon>Xylariales</taxon>
        <taxon>Xylariaceae</taxon>
        <taxon>Xylaria</taxon>
    </lineage>
</organism>
<feature type="compositionally biased region" description="Polar residues" evidence="1">
    <location>
        <begin position="731"/>
        <end position="744"/>
    </location>
</feature>
<proteinExistence type="predicted"/>
<feature type="transmembrane region" description="Helical" evidence="2">
    <location>
        <begin position="32"/>
        <end position="55"/>
    </location>
</feature>
<protein>
    <submittedName>
        <fullName evidence="3">Uncharacterized protein</fullName>
    </submittedName>
</protein>
<feature type="region of interest" description="Disordered" evidence="1">
    <location>
        <begin position="657"/>
        <end position="686"/>
    </location>
</feature>
<sequence>MLDRPFALVALAVVISVCVRWADQLPTYICGVLFALIVGCQYESVFPLVLAQVIFTTFLTVLLFLVTVSRIFVVTVFLPSLLTVYGGNPRYCFALGLLVCMTMNGGLWGIPYFLGIVCVVEGVVWLYNPVKDDRKKKKDHVRVWTSILRALNFNLEFMASCMHAYLVNIHPGFHMLEVFLSHVIDKMAYLMDQVVKVFVYPYKECHDWACEWQRDFFTQGRDRFNANRSKHRPSPGARRQQREDARKRWPSGVRFPDPWMIKSEAEWSHERVLEAISAVLDHVPEETSPVQFGGPGSVMHVINAMDPRDVHPDTLPPLFPKAATPMVPPVTPPATHTDDPRLALLAPEQILPPVAAPAHEPSLPEQTQSESSLVEKNTGSAPLPGPFYAVLKPVCPPRNKAARTKKVRFALDRLAQGSEVDRDERDRLDRMVVDADEYLVENEYGQLKRVDEPEDEEILQLASRYARLAIGSANDDDNMALDGSGPALSWIIGTKPFVPETFGRVSTRARRARFAAAVANLPRQLAQRVVPSPDISMVSAPSYCAPVAPMANPFATYQPVKPAAPVCSDIAMVSAPPVSAPSISVPSVSAPQPVRRTAPVIPIITFGTPAASVAPSGPAGPSSIRIPMVSALTAPTFSMPPPPAPIKAPSAVSTPPVTTVASSASPLPSLRPSLKRPGSPFAEPSVPAAPVKKETFNFAAKPAPTSSSFKFAASVAPSAVPTFNFGGASTGAPSQQSGSVTPAQSLPPPQPSTFDFAAQVTAQRSVFNFSAPSMPTAQQPASVAPAPSQPPAKQFSFNFASLTGPQTSSQVPGAVSAPTSNIFTFTGRPDTPPAFTQTELTALNQPVDQALEDELVKQFLELEKSNPESVVDPSRFLTQEENEDNSCLTDDAIIDLDGNRVPSNKTVSAQAQPTGNSSTVAPVTRPKPTAQLRPVSQPFEMEDEVDYEGPSDDETDYKKPPVEPKGKQPEQRCNLPNPPPPSEPESSGPKFNRQDLDDLDVALGIGHIPVIPSSYADDPEDVARAQLRGRDPNPRPTKR</sequence>
<keyword evidence="4" id="KW-1185">Reference proteome</keyword>
<dbReference type="Proteomes" id="UP001148614">
    <property type="component" value="Unassembled WGS sequence"/>
</dbReference>
<feature type="region of interest" description="Disordered" evidence="1">
    <location>
        <begin position="898"/>
        <end position="1039"/>
    </location>
</feature>
<evidence type="ECO:0000313" key="4">
    <source>
        <dbReference type="Proteomes" id="UP001148614"/>
    </source>
</evidence>
<gene>
    <name evidence="3" type="ORF">NPX13_g1929</name>
</gene>
<name>A0A9W8NLE4_9PEZI</name>
<evidence type="ECO:0000313" key="3">
    <source>
        <dbReference type="EMBL" id="KAJ3578637.1"/>
    </source>
</evidence>
<feature type="transmembrane region" description="Helical" evidence="2">
    <location>
        <begin position="147"/>
        <end position="166"/>
    </location>
</feature>
<feature type="region of interest" description="Disordered" evidence="1">
    <location>
        <begin position="727"/>
        <end position="754"/>
    </location>
</feature>
<keyword evidence="2" id="KW-0812">Transmembrane</keyword>
<reference evidence="3" key="1">
    <citation type="submission" date="2022-07" db="EMBL/GenBank/DDBJ databases">
        <title>Genome Sequence of Xylaria arbuscula.</title>
        <authorList>
            <person name="Buettner E."/>
        </authorList>
    </citation>
    <scope>NUCLEOTIDE SEQUENCE</scope>
    <source>
        <strain evidence="3">VT107</strain>
    </source>
</reference>
<evidence type="ECO:0000256" key="1">
    <source>
        <dbReference type="SAM" id="MobiDB-lite"/>
    </source>
</evidence>